<organism evidence="1 2">
    <name type="scientific">Edaphosphingomonas laterariae</name>
    <dbReference type="NCBI Taxonomy" id="861865"/>
    <lineage>
        <taxon>Bacteria</taxon>
        <taxon>Pseudomonadati</taxon>
        <taxon>Pseudomonadota</taxon>
        <taxon>Alphaproteobacteria</taxon>
        <taxon>Sphingomonadales</taxon>
        <taxon>Rhizorhabdaceae</taxon>
        <taxon>Edaphosphingomonas</taxon>
    </lineage>
</organism>
<evidence type="ECO:0000313" key="2">
    <source>
        <dbReference type="Proteomes" id="UP000198281"/>
    </source>
</evidence>
<dbReference type="Proteomes" id="UP000198281">
    <property type="component" value="Unassembled WGS sequence"/>
</dbReference>
<dbReference type="RefSeq" id="WP_218821420.1">
    <property type="nucleotide sequence ID" value="NZ_FZOS01000010.1"/>
</dbReference>
<dbReference type="AlphaFoldDB" id="A0A239G0M8"/>
<protein>
    <submittedName>
        <fullName evidence="1">Uncharacterized protein</fullName>
    </submittedName>
</protein>
<reference evidence="2" key="1">
    <citation type="submission" date="2017-06" db="EMBL/GenBank/DDBJ databases">
        <authorList>
            <person name="Varghese N."/>
            <person name="Submissions S."/>
        </authorList>
    </citation>
    <scope>NUCLEOTIDE SEQUENCE [LARGE SCALE GENOMIC DNA]</scope>
    <source>
        <strain evidence="2">LNB2</strain>
    </source>
</reference>
<gene>
    <name evidence="1" type="ORF">SAMN06295912_110135</name>
</gene>
<evidence type="ECO:0000313" key="1">
    <source>
        <dbReference type="EMBL" id="SNS62711.1"/>
    </source>
</evidence>
<accession>A0A239G0M8</accession>
<name>A0A239G0M8_9SPHN</name>
<keyword evidence="2" id="KW-1185">Reference proteome</keyword>
<dbReference type="EMBL" id="FZOS01000010">
    <property type="protein sequence ID" value="SNS62711.1"/>
    <property type="molecule type" value="Genomic_DNA"/>
</dbReference>
<proteinExistence type="predicted"/>
<sequence>MTMRDDFLGPSWAESHHIWANSVADAITWLAGLPLALRRGTNGQRVAIGLACVHKDSSRKEA</sequence>